<reference evidence="3 4" key="1">
    <citation type="journal article" date="2016" name="Nat. Commun.">
        <title>Thousands of microbial genomes shed light on interconnected biogeochemical processes in an aquifer system.</title>
        <authorList>
            <person name="Anantharaman K."/>
            <person name="Brown C.T."/>
            <person name="Hug L.A."/>
            <person name="Sharon I."/>
            <person name="Castelle C.J."/>
            <person name="Probst A.J."/>
            <person name="Thomas B.C."/>
            <person name="Singh A."/>
            <person name="Wilkins M.J."/>
            <person name="Karaoz U."/>
            <person name="Brodie E.L."/>
            <person name="Williams K.H."/>
            <person name="Hubbard S.S."/>
            <person name="Banfield J.F."/>
        </authorList>
    </citation>
    <scope>NUCLEOTIDE SEQUENCE [LARGE SCALE GENOMIC DNA]</scope>
</reference>
<dbReference type="AlphaFoldDB" id="A0A1F5GB65"/>
<dbReference type="PROSITE" id="PS51318">
    <property type="entry name" value="TAT"/>
    <property type="match status" value="1"/>
</dbReference>
<name>A0A1F5GB65_9BACT</name>
<feature type="domain" description="SCP" evidence="2">
    <location>
        <begin position="91"/>
        <end position="202"/>
    </location>
</feature>
<proteinExistence type="predicted"/>
<evidence type="ECO:0000313" key="4">
    <source>
        <dbReference type="Proteomes" id="UP000177369"/>
    </source>
</evidence>
<accession>A0A1F5GB65</accession>
<evidence type="ECO:0000313" key="3">
    <source>
        <dbReference type="EMBL" id="OGD89067.1"/>
    </source>
</evidence>
<protein>
    <recommendedName>
        <fullName evidence="2">SCP domain-containing protein</fullName>
    </recommendedName>
</protein>
<gene>
    <name evidence="3" type="ORF">A3D04_00865</name>
</gene>
<sequence>MNSERQKSPVAPFLERRITRRRLLSGAGTLGSGLLIACAVGTSRNNLESAVELPQSQSTPTPEPIKVSGSEGEKRAIIELTEIEYDLFEGLNNIRAAHGLYQLSIDRILVNIARERSNDMAVNDYFAHTSPDGVTAFELMNLASYPYGWAGEILARNDYPQDSTIPIAIRDWMASPDHRDVILGSHYLRIGVGWAKSDGMNFYSAVFTGPA</sequence>
<dbReference type="Gene3D" id="3.40.33.10">
    <property type="entry name" value="CAP"/>
    <property type="match status" value="1"/>
</dbReference>
<evidence type="ECO:0000259" key="2">
    <source>
        <dbReference type="Pfam" id="PF00188"/>
    </source>
</evidence>
<dbReference type="CDD" id="cd05379">
    <property type="entry name" value="CAP_bacterial"/>
    <property type="match status" value="1"/>
</dbReference>
<dbReference type="InterPro" id="IPR006311">
    <property type="entry name" value="TAT_signal"/>
</dbReference>
<comment type="caution">
    <text evidence="3">The sequence shown here is derived from an EMBL/GenBank/DDBJ whole genome shotgun (WGS) entry which is preliminary data.</text>
</comment>
<dbReference type="InterPro" id="IPR035940">
    <property type="entry name" value="CAP_sf"/>
</dbReference>
<dbReference type="EMBL" id="MFBD01000013">
    <property type="protein sequence ID" value="OGD89067.1"/>
    <property type="molecule type" value="Genomic_DNA"/>
</dbReference>
<organism evidence="3 4">
    <name type="scientific">Candidatus Curtissbacteria bacterium RIFCSPHIGHO2_02_FULL_40_16b</name>
    <dbReference type="NCBI Taxonomy" id="1797714"/>
    <lineage>
        <taxon>Bacteria</taxon>
        <taxon>Candidatus Curtissiibacteriota</taxon>
    </lineage>
</organism>
<feature type="compositionally biased region" description="Polar residues" evidence="1">
    <location>
        <begin position="49"/>
        <end position="60"/>
    </location>
</feature>
<dbReference type="InterPro" id="IPR014044">
    <property type="entry name" value="CAP_dom"/>
</dbReference>
<dbReference type="Proteomes" id="UP000177369">
    <property type="component" value="Unassembled WGS sequence"/>
</dbReference>
<evidence type="ECO:0000256" key="1">
    <source>
        <dbReference type="SAM" id="MobiDB-lite"/>
    </source>
</evidence>
<dbReference type="SUPFAM" id="SSF55797">
    <property type="entry name" value="PR-1-like"/>
    <property type="match status" value="1"/>
</dbReference>
<dbReference type="PANTHER" id="PTHR31157:SF1">
    <property type="entry name" value="SCP DOMAIN-CONTAINING PROTEIN"/>
    <property type="match status" value="1"/>
</dbReference>
<dbReference type="STRING" id="1797714.A3D04_00865"/>
<feature type="region of interest" description="Disordered" evidence="1">
    <location>
        <begin position="49"/>
        <end position="70"/>
    </location>
</feature>
<dbReference type="PANTHER" id="PTHR31157">
    <property type="entry name" value="SCP DOMAIN-CONTAINING PROTEIN"/>
    <property type="match status" value="1"/>
</dbReference>
<dbReference type="Pfam" id="PF00188">
    <property type="entry name" value="CAP"/>
    <property type="match status" value="1"/>
</dbReference>